<proteinExistence type="predicted"/>
<feature type="compositionally biased region" description="Pro residues" evidence="3">
    <location>
        <begin position="472"/>
        <end position="498"/>
    </location>
</feature>
<sequence>MIAVGGLPEMRRSIVTLINLTRVNRYRTAFRRRSVTGSASGRTRSRIRGVLAAVMVAAFALVASGTAQARTPVVQTFAQLPPGPWRINEPATVAGNVLTLGPYGYVGLFDGSSSDWSGNADNDLGWTVEARMRLDESVTEECGYAEPARIWAGDHLTVVTVGFARGQVCLTYPVQVAYAMDTQSAFHTYKLDVRRERVQLSVDGRVVIAHMLPWSGGGTPALMAESLTGTSHWKYLRYDTTPSLPRCTMRGTPGPDRLVGGPGADVICGGDGTDELIGGGGDDVLIGGLGADVLHGGPGRDTLVGGDDTDVLDGGAQDDTLYGGTGQDQFPALPEHDGADVLSGGGGYDTADYLARTTPVTVSLDGQANDGAVGERDLVGRQRWSGDSEIEAVLGGAAADTLTGDDWRNSLTGGGGTDVLRGLGGEDSLDAMDGAPGDLVDGGDLIDSCQADPGDVLNSCNEPRCLPTTMTMPPPPTSATPRPATPIPTPSCPTPPPTSAVSTPTQSTAAVRGESGAWTVGPAPVG</sequence>
<organism evidence="4 5">
    <name type="scientific">Actinoplanes digitatis</name>
    <dbReference type="NCBI Taxonomy" id="1868"/>
    <lineage>
        <taxon>Bacteria</taxon>
        <taxon>Bacillati</taxon>
        <taxon>Actinomycetota</taxon>
        <taxon>Actinomycetes</taxon>
        <taxon>Micromonosporales</taxon>
        <taxon>Micromonosporaceae</taxon>
        <taxon>Actinoplanes</taxon>
    </lineage>
</organism>
<dbReference type="InterPro" id="IPR050557">
    <property type="entry name" value="RTX_toxin/Mannuronan_C5-epim"/>
</dbReference>
<evidence type="ECO:0000313" key="5">
    <source>
        <dbReference type="Proteomes" id="UP000578112"/>
    </source>
</evidence>
<dbReference type="SUPFAM" id="SSF51120">
    <property type="entry name" value="beta-Roll"/>
    <property type="match status" value="2"/>
</dbReference>
<dbReference type="Proteomes" id="UP000578112">
    <property type="component" value="Unassembled WGS sequence"/>
</dbReference>
<reference evidence="4 5" key="1">
    <citation type="submission" date="2020-08" db="EMBL/GenBank/DDBJ databases">
        <title>Sequencing the genomes of 1000 actinobacteria strains.</title>
        <authorList>
            <person name="Klenk H.-P."/>
        </authorList>
    </citation>
    <scope>NUCLEOTIDE SEQUENCE [LARGE SCALE GENOMIC DNA]</scope>
    <source>
        <strain evidence="4 5">DSM 43149</strain>
    </source>
</reference>
<dbReference type="InterPro" id="IPR011049">
    <property type="entry name" value="Serralysin-like_metalloprot_C"/>
</dbReference>
<dbReference type="PRINTS" id="PR00313">
    <property type="entry name" value="CABNDNGRPT"/>
</dbReference>
<accession>A0A7W7MS57</accession>
<dbReference type="PANTHER" id="PTHR38340">
    <property type="entry name" value="S-LAYER PROTEIN"/>
    <property type="match status" value="1"/>
</dbReference>
<dbReference type="InterPro" id="IPR018511">
    <property type="entry name" value="Hemolysin-typ_Ca-bd_CS"/>
</dbReference>
<dbReference type="Gene3D" id="2.150.10.10">
    <property type="entry name" value="Serralysin-like metalloprotease, C-terminal"/>
    <property type="match status" value="2"/>
</dbReference>
<dbReference type="GO" id="GO:0005576">
    <property type="term" value="C:extracellular region"/>
    <property type="evidence" value="ECO:0007669"/>
    <property type="project" value="UniProtKB-SubCell"/>
</dbReference>
<dbReference type="PROSITE" id="PS00330">
    <property type="entry name" value="HEMOLYSIN_CALCIUM"/>
    <property type="match status" value="4"/>
</dbReference>
<keyword evidence="5" id="KW-1185">Reference proteome</keyword>
<evidence type="ECO:0000313" key="4">
    <source>
        <dbReference type="EMBL" id="MBB4764991.1"/>
    </source>
</evidence>
<dbReference type="AlphaFoldDB" id="A0A7W7MS57"/>
<dbReference type="Pfam" id="PF00353">
    <property type="entry name" value="HemolysinCabind"/>
    <property type="match status" value="3"/>
</dbReference>
<feature type="compositionally biased region" description="Low complexity" evidence="3">
    <location>
        <begin position="499"/>
        <end position="510"/>
    </location>
</feature>
<keyword evidence="2" id="KW-0964">Secreted</keyword>
<evidence type="ECO:0000256" key="3">
    <source>
        <dbReference type="SAM" id="MobiDB-lite"/>
    </source>
</evidence>
<dbReference type="GO" id="GO:0005509">
    <property type="term" value="F:calcium ion binding"/>
    <property type="evidence" value="ECO:0007669"/>
    <property type="project" value="InterPro"/>
</dbReference>
<evidence type="ECO:0000256" key="1">
    <source>
        <dbReference type="ARBA" id="ARBA00004613"/>
    </source>
</evidence>
<evidence type="ECO:0000256" key="2">
    <source>
        <dbReference type="ARBA" id="ARBA00022525"/>
    </source>
</evidence>
<feature type="region of interest" description="Disordered" evidence="3">
    <location>
        <begin position="467"/>
        <end position="526"/>
    </location>
</feature>
<protein>
    <recommendedName>
        <fullName evidence="6">Calcium-binding protein</fullName>
    </recommendedName>
</protein>
<dbReference type="PANTHER" id="PTHR38340:SF1">
    <property type="entry name" value="S-LAYER PROTEIN"/>
    <property type="match status" value="1"/>
</dbReference>
<dbReference type="RefSeq" id="WP_184996117.1">
    <property type="nucleotide sequence ID" value="NZ_BOMK01000025.1"/>
</dbReference>
<comment type="caution">
    <text evidence="4">The sequence shown here is derived from an EMBL/GenBank/DDBJ whole genome shotgun (WGS) entry which is preliminary data.</text>
</comment>
<comment type="subcellular location">
    <subcellularLocation>
        <location evidence="1">Secreted</location>
    </subcellularLocation>
</comment>
<gene>
    <name evidence="4" type="ORF">BJ971_005547</name>
</gene>
<evidence type="ECO:0008006" key="6">
    <source>
        <dbReference type="Google" id="ProtNLM"/>
    </source>
</evidence>
<dbReference type="EMBL" id="JACHNH010000001">
    <property type="protein sequence ID" value="MBB4764991.1"/>
    <property type="molecule type" value="Genomic_DNA"/>
</dbReference>
<name>A0A7W7MS57_9ACTN</name>
<dbReference type="InterPro" id="IPR001343">
    <property type="entry name" value="Hemolysn_Ca-bd"/>
</dbReference>